<evidence type="ECO:0000313" key="2">
    <source>
        <dbReference type="Proteomes" id="UP000827092"/>
    </source>
</evidence>
<accession>A0AAV6U189</accession>
<dbReference type="Proteomes" id="UP000827092">
    <property type="component" value="Unassembled WGS sequence"/>
</dbReference>
<reference evidence="1 2" key="1">
    <citation type="journal article" date="2022" name="Nat. Ecol. Evol.">
        <title>A masculinizing supergene underlies an exaggerated male reproductive morph in a spider.</title>
        <authorList>
            <person name="Hendrickx F."/>
            <person name="De Corte Z."/>
            <person name="Sonet G."/>
            <person name="Van Belleghem S.M."/>
            <person name="Kostlbacher S."/>
            <person name="Vangestel C."/>
        </authorList>
    </citation>
    <scope>NUCLEOTIDE SEQUENCE [LARGE SCALE GENOMIC DNA]</scope>
    <source>
        <strain evidence="1">W744_W776</strain>
    </source>
</reference>
<name>A0AAV6U189_9ARAC</name>
<proteinExistence type="predicted"/>
<sequence length="273" mass="31910">MEKTLPIKENNYSRGSKEIITEKLYVLLDRCNVSDRDAVRIIAAEALDANLQELSLSRTTVRARRQMFREQKANIIKNRFQNSHFSNAVLLWDGKLVSHSSNKDAERLAVLISCGDEEQLIGVPEIENSKRLSQAKAVFSEINKWGAAEKNRGDVFRHYCCEYRLLERHVYFITTLFPKKHLLYLACRHHILELLLKAVFESKFGATTGPQPEMFKKFQMKWPVIDKNQYKFGIEDLLVKIHFSDLEEISGFLLDQLEQKHPREDYKEYLQLC</sequence>
<protein>
    <recommendedName>
        <fullName evidence="3">Transposase</fullName>
    </recommendedName>
</protein>
<dbReference type="AlphaFoldDB" id="A0AAV6U189"/>
<comment type="caution">
    <text evidence="1">The sequence shown here is derived from an EMBL/GenBank/DDBJ whole genome shotgun (WGS) entry which is preliminary data.</text>
</comment>
<evidence type="ECO:0000313" key="1">
    <source>
        <dbReference type="EMBL" id="KAG8177771.1"/>
    </source>
</evidence>
<keyword evidence="2" id="KW-1185">Reference proteome</keyword>
<gene>
    <name evidence="1" type="ORF">JTE90_010347</name>
</gene>
<dbReference type="EMBL" id="JAFNEN010000751">
    <property type="protein sequence ID" value="KAG8177771.1"/>
    <property type="molecule type" value="Genomic_DNA"/>
</dbReference>
<organism evidence="1 2">
    <name type="scientific">Oedothorax gibbosus</name>
    <dbReference type="NCBI Taxonomy" id="931172"/>
    <lineage>
        <taxon>Eukaryota</taxon>
        <taxon>Metazoa</taxon>
        <taxon>Ecdysozoa</taxon>
        <taxon>Arthropoda</taxon>
        <taxon>Chelicerata</taxon>
        <taxon>Arachnida</taxon>
        <taxon>Araneae</taxon>
        <taxon>Araneomorphae</taxon>
        <taxon>Entelegynae</taxon>
        <taxon>Araneoidea</taxon>
        <taxon>Linyphiidae</taxon>
        <taxon>Erigoninae</taxon>
        <taxon>Oedothorax</taxon>
    </lineage>
</organism>
<evidence type="ECO:0008006" key="3">
    <source>
        <dbReference type="Google" id="ProtNLM"/>
    </source>
</evidence>